<dbReference type="AlphaFoldDB" id="A0A450RU84"/>
<sequence>MAFAYGSSVTMQKIRHDWLRYAVWALCALVLLCVTETGMAQTKVLSGYARIRPVLRSVRDDTPNNPNAILFDTPSRYAEVFGLLHVNINYRKAKLFFQSRPRCEIENGRTKCNLYVDEGYLDVEAAPSTFLFGGRRNPVSGVANVTNPTDFLGEDKKVDMTLDETERRELRKGVYLAGFQRFFDNGSALSAAVAPQVKGLQDQKHRLQVKFAQTYPKIDTDVGIIGLVTGDRPGVGVNLSHTLNDATVLYTESALRRGRDRAVVDEGGTKIGEGDQDRHYFNGVAGGQYTFGSGVNLILEYLYDENGYSSGEWRDTRRFFRANTQALSTPAAAQAMANLAQGNVDIIDRDLLRRQYVFSRLNHPQWWGDTDSSLILLNNLDDGSYLLRGRMEKDVTDRIRAGIMAEYMTGKDGSEFGLRPWSKAVVVDLKIFF</sequence>
<organism evidence="1">
    <name type="scientific">Candidatus Kentrum sp. DK</name>
    <dbReference type="NCBI Taxonomy" id="2126562"/>
    <lineage>
        <taxon>Bacteria</taxon>
        <taxon>Pseudomonadati</taxon>
        <taxon>Pseudomonadota</taxon>
        <taxon>Gammaproteobacteria</taxon>
        <taxon>Candidatus Kentrum</taxon>
    </lineage>
</organism>
<reference evidence="1" key="1">
    <citation type="submission" date="2019-02" db="EMBL/GenBank/DDBJ databases">
        <authorList>
            <person name="Gruber-Vodicka R. H."/>
            <person name="Seah K. B. B."/>
        </authorList>
    </citation>
    <scope>NUCLEOTIDE SEQUENCE</scope>
    <source>
        <strain evidence="1">BECK_DK47</strain>
    </source>
</reference>
<evidence type="ECO:0000313" key="1">
    <source>
        <dbReference type="EMBL" id="VFJ42615.1"/>
    </source>
</evidence>
<proteinExistence type="predicted"/>
<gene>
    <name evidence="1" type="ORF">BECKDK2373B_GA0170837_100239</name>
</gene>
<protein>
    <submittedName>
        <fullName evidence="1">Uncharacterized protein</fullName>
    </submittedName>
</protein>
<dbReference type="EMBL" id="CAADEX010000002">
    <property type="protein sequence ID" value="VFJ42615.1"/>
    <property type="molecule type" value="Genomic_DNA"/>
</dbReference>
<name>A0A450RU84_9GAMM</name>
<accession>A0A450RU84</accession>